<feature type="domain" description="Tc1-like transposase DDE" evidence="1">
    <location>
        <begin position="8"/>
        <end position="103"/>
    </location>
</feature>
<evidence type="ECO:0000313" key="2">
    <source>
        <dbReference type="EMBL" id="ERG92599.1"/>
    </source>
</evidence>
<accession>U1MR85</accession>
<dbReference type="Proteomes" id="UP000030649">
    <property type="component" value="Unassembled WGS sequence"/>
</dbReference>
<evidence type="ECO:0000313" key="3">
    <source>
        <dbReference type="Proteomes" id="UP000030649"/>
    </source>
</evidence>
<gene>
    <name evidence="2" type="ORF">J07HQW1_02644</name>
</gene>
<proteinExistence type="predicted"/>
<organism evidence="2 3">
    <name type="scientific">Haloquadratum walsbyi J07HQW1</name>
    <dbReference type="NCBI Taxonomy" id="1238424"/>
    <lineage>
        <taxon>Archaea</taxon>
        <taxon>Methanobacteriati</taxon>
        <taxon>Methanobacteriota</taxon>
        <taxon>Stenosarchaea group</taxon>
        <taxon>Halobacteria</taxon>
        <taxon>Halobacteriales</taxon>
        <taxon>Haloferacaceae</taxon>
        <taxon>Haloquadratum</taxon>
    </lineage>
</organism>
<dbReference type="HOGENOM" id="CLU_2243790_0_0_2"/>
<dbReference type="Pfam" id="PF13358">
    <property type="entry name" value="DDE_3"/>
    <property type="match status" value="1"/>
</dbReference>
<dbReference type="InterPro" id="IPR038717">
    <property type="entry name" value="Tc1-like_DDE_dom"/>
</dbReference>
<dbReference type="AlphaFoldDB" id="U1MR85"/>
<evidence type="ECO:0000259" key="1">
    <source>
        <dbReference type="Pfam" id="PF13358"/>
    </source>
</evidence>
<protein>
    <recommendedName>
        <fullName evidence="1">Tc1-like transposase DDE domain-containing protein</fullName>
    </recommendedName>
</protein>
<name>U1MR85_9EURY</name>
<sequence>MADGGCTVGFFDETFPKPEDVSQRMWDFETPSQEVSVDRFDANMFGFYALNGADAVEVMPNSQSESVCAFLRRIRAENPDGALIVILDNYPSHHATEVKELADE</sequence>
<dbReference type="EMBL" id="KE356560">
    <property type="protein sequence ID" value="ERG92599.1"/>
    <property type="molecule type" value="Genomic_DNA"/>
</dbReference>
<reference evidence="2 3" key="1">
    <citation type="journal article" date="2013" name="PLoS ONE">
        <title>Assembly-driven community genomics of a hypersaline microbial ecosystem.</title>
        <authorList>
            <person name="Podell S."/>
            <person name="Ugalde J.A."/>
            <person name="Narasingarao P."/>
            <person name="Banfield J.F."/>
            <person name="Heidelberg K.B."/>
            <person name="Allen E.E."/>
        </authorList>
    </citation>
    <scope>NUCLEOTIDE SEQUENCE [LARGE SCALE GENOMIC DNA]</scope>
    <source>
        <strain evidence="3">J07HQW1</strain>
    </source>
</reference>